<proteinExistence type="predicted"/>
<evidence type="ECO:0000313" key="4">
    <source>
        <dbReference type="Proteomes" id="UP001210925"/>
    </source>
</evidence>
<keyword evidence="2" id="KW-0732">Signal</keyword>
<dbReference type="PROSITE" id="PS50012">
    <property type="entry name" value="RCC1_3"/>
    <property type="match status" value="1"/>
</dbReference>
<dbReference type="PANTHER" id="PTHR47563">
    <property type="entry name" value="PROTEIN FMP25, MITOCHONDRIAL"/>
    <property type="match status" value="1"/>
</dbReference>
<dbReference type="InterPro" id="IPR005024">
    <property type="entry name" value="Snf7_fam"/>
</dbReference>
<dbReference type="EMBL" id="JADGKB010000140">
    <property type="protein sequence ID" value="KAJ3252481.1"/>
    <property type="molecule type" value="Genomic_DNA"/>
</dbReference>
<dbReference type="Pfam" id="PF13540">
    <property type="entry name" value="RCC1_2"/>
    <property type="match status" value="1"/>
</dbReference>
<evidence type="ECO:0000256" key="1">
    <source>
        <dbReference type="PROSITE-ProRule" id="PRU00235"/>
    </source>
</evidence>
<keyword evidence="4" id="KW-1185">Reference proteome</keyword>
<feature type="signal peptide" evidence="2">
    <location>
        <begin position="1"/>
        <end position="20"/>
    </location>
</feature>
<dbReference type="AlphaFoldDB" id="A0AAD5UEJ6"/>
<dbReference type="InterPro" id="IPR053245">
    <property type="entry name" value="MitoProcess-Associated"/>
</dbReference>
<comment type="caution">
    <text evidence="3">The sequence shown here is derived from an EMBL/GenBank/DDBJ whole genome shotgun (WGS) entry which is preliminary data.</text>
</comment>
<feature type="chain" id="PRO_5042038097" evidence="2">
    <location>
        <begin position="21"/>
        <end position="532"/>
    </location>
</feature>
<gene>
    <name evidence="3" type="ORF">HK103_001550</name>
</gene>
<dbReference type="SUPFAM" id="SSF50985">
    <property type="entry name" value="RCC1/BLIP-II"/>
    <property type="match status" value="1"/>
</dbReference>
<dbReference type="Gene3D" id="6.10.250.1710">
    <property type="match status" value="1"/>
</dbReference>
<dbReference type="Pfam" id="PF03357">
    <property type="entry name" value="Snf7"/>
    <property type="match status" value="1"/>
</dbReference>
<accession>A0AAD5UEJ6</accession>
<feature type="repeat" description="RCC1" evidence="1">
    <location>
        <begin position="166"/>
        <end position="228"/>
    </location>
</feature>
<evidence type="ECO:0000313" key="3">
    <source>
        <dbReference type="EMBL" id="KAJ3252481.1"/>
    </source>
</evidence>
<name>A0AAD5UEJ6_9FUNG</name>
<sequence>MRRFLRPLSFTAALATIIYADPRSMVYEIKNHTFSTLGNFENKKFRDLNADKRLAISSNGDLIDFNEIPVLKGKNLTSIKTKGDSTLCLARNGSVYLDGKQMKYSGGWFEKVVEIGFGDSAIARTNHGRVLELVDDEFKEIKELKAKEIVKIATGSNHSLYLTKDGQVFSRGSNSHGQLGLSIKSLGAVFNEPQDVKNEWKSPKSGIKLGVCTKIFAGANNSFFVFEDDQETVVYSCGFGLNGQLGNGGFFQVSTLTKVNGLSLKEYSESENRLVPIKIHDIKASDTHAVGVLDSGANKDVLMWGQGQFRLDEKKGPSSVPLHCKSIGEPERLQLSKDQDIAVGNGVTILQKVIDRELAIAKEQLVLKNHHAARLALSKKKYQEQLLEKTGNQLMTIEQLTQSIEYALVEQDILNRLQLGNTVLEQIHQEMSIEKVEKIMDDTADAIQYQNEIQEIISKELNEEDEEEIMAELDRLIEEEALEGQQEIKILPNVPKGDKVEQILEDDKQAQVEALPKVPVKQKQNPAKGILC</sequence>
<reference evidence="3" key="1">
    <citation type="submission" date="2020-05" db="EMBL/GenBank/DDBJ databases">
        <title>Phylogenomic resolution of chytrid fungi.</title>
        <authorList>
            <person name="Stajich J.E."/>
            <person name="Amses K."/>
            <person name="Simmons R."/>
            <person name="Seto K."/>
            <person name="Myers J."/>
            <person name="Bonds A."/>
            <person name="Quandt C.A."/>
            <person name="Barry K."/>
            <person name="Liu P."/>
            <person name="Grigoriev I."/>
            <person name="Longcore J.E."/>
            <person name="James T.Y."/>
        </authorList>
    </citation>
    <scope>NUCLEOTIDE SEQUENCE</scope>
    <source>
        <strain evidence="3">PLAUS21</strain>
    </source>
</reference>
<protein>
    <submittedName>
        <fullName evidence="3">Uncharacterized protein</fullName>
    </submittedName>
</protein>
<dbReference type="InterPro" id="IPR000408">
    <property type="entry name" value="Reg_chr_condens"/>
</dbReference>
<dbReference type="InterPro" id="IPR009091">
    <property type="entry name" value="RCC1/BLIP-II"/>
</dbReference>
<dbReference type="PANTHER" id="PTHR47563:SF1">
    <property type="entry name" value="PROTEIN FMP25, MITOCHONDRIAL"/>
    <property type="match status" value="1"/>
</dbReference>
<evidence type="ECO:0000256" key="2">
    <source>
        <dbReference type="SAM" id="SignalP"/>
    </source>
</evidence>
<dbReference type="Gene3D" id="2.130.10.30">
    <property type="entry name" value="Regulator of chromosome condensation 1/beta-lactamase-inhibitor protein II"/>
    <property type="match status" value="1"/>
</dbReference>
<dbReference type="PROSITE" id="PS00626">
    <property type="entry name" value="RCC1_2"/>
    <property type="match status" value="1"/>
</dbReference>
<dbReference type="GO" id="GO:0034551">
    <property type="term" value="P:mitochondrial respiratory chain complex III assembly"/>
    <property type="evidence" value="ECO:0007669"/>
    <property type="project" value="TreeGrafter"/>
</dbReference>
<dbReference type="GO" id="GO:0007034">
    <property type="term" value="P:vacuolar transport"/>
    <property type="evidence" value="ECO:0007669"/>
    <property type="project" value="InterPro"/>
</dbReference>
<dbReference type="GO" id="GO:0005743">
    <property type="term" value="C:mitochondrial inner membrane"/>
    <property type="evidence" value="ECO:0007669"/>
    <property type="project" value="TreeGrafter"/>
</dbReference>
<dbReference type="Proteomes" id="UP001210925">
    <property type="component" value="Unassembled WGS sequence"/>
</dbReference>
<dbReference type="Gene3D" id="1.10.287.1060">
    <property type="entry name" value="ESAT-6-like"/>
    <property type="match status" value="1"/>
</dbReference>
<organism evidence="3 4">
    <name type="scientific">Boothiomyces macroporosus</name>
    <dbReference type="NCBI Taxonomy" id="261099"/>
    <lineage>
        <taxon>Eukaryota</taxon>
        <taxon>Fungi</taxon>
        <taxon>Fungi incertae sedis</taxon>
        <taxon>Chytridiomycota</taxon>
        <taxon>Chytridiomycota incertae sedis</taxon>
        <taxon>Chytridiomycetes</taxon>
        <taxon>Rhizophydiales</taxon>
        <taxon>Terramycetaceae</taxon>
        <taxon>Boothiomyces</taxon>
    </lineage>
</organism>